<dbReference type="GO" id="GO:0005788">
    <property type="term" value="C:endoplasmic reticulum lumen"/>
    <property type="evidence" value="ECO:0007669"/>
    <property type="project" value="UniProtKB-SubCell"/>
</dbReference>
<evidence type="ECO:0000256" key="4">
    <source>
        <dbReference type="ARBA" id="ARBA00022824"/>
    </source>
</evidence>
<dbReference type="PANTHER" id="PTHR13077:SF6">
    <property type="entry name" value="SELENOPROTEIN F"/>
    <property type="match status" value="1"/>
</dbReference>
<keyword evidence="5" id="KW-0712">Selenocysteine</keyword>
<proteinExistence type="inferred from homology"/>
<comment type="subcellular location">
    <subcellularLocation>
        <location evidence="1">Endoplasmic reticulum lumen</location>
    </subcellularLocation>
</comment>
<reference evidence="9" key="1">
    <citation type="submission" date="2014-05" db="EMBL/GenBank/DDBJ databases">
        <title>The transcriptome of the halophilic microalga Tetraselmis sp. GSL018 isolated from the Great Salt Lake, Utah.</title>
        <authorList>
            <person name="Jinkerson R.E."/>
            <person name="D'Adamo S."/>
            <person name="Posewitz M.C."/>
        </authorList>
    </citation>
    <scope>NUCLEOTIDE SEQUENCE</scope>
    <source>
        <strain evidence="9">GSL018</strain>
    </source>
</reference>
<evidence type="ECO:0000259" key="8">
    <source>
        <dbReference type="Pfam" id="PF08806"/>
    </source>
</evidence>
<gene>
    <name evidence="9" type="ORF">TSPGSL018_18039</name>
</gene>
<evidence type="ECO:0000256" key="1">
    <source>
        <dbReference type="ARBA" id="ARBA00004319"/>
    </source>
</evidence>
<dbReference type="AlphaFoldDB" id="A0A061R1J2"/>
<evidence type="ECO:0000256" key="5">
    <source>
        <dbReference type="ARBA" id="ARBA00022933"/>
    </source>
</evidence>
<evidence type="ECO:0000313" key="9">
    <source>
        <dbReference type="EMBL" id="JAC64560.1"/>
    </source>
</evidence>
<dbReference type="InterPro" id="IPR038219">
    <property type="entry name" value="Sep15/SelM_sf"/>
</dbReference>
<dbReference type="InterPro" id="IPR014912">
    <property type="entry name" value="Sep15_SelM_dom"/>
</dbReference>
<comment type="similarity">
    <text evidence="2">Belongs to the selenoprotein M/F family.</text>
</comment>
<dbReference type="Gene3D" id="3.40.30.50">
    <property type="entry name" value="Sep15/SelM thioredoxin-like domain, active-site redox motif"/>
    <property type="match status" value="1"/>
</dbReference>
<dbReference type="GO" id="GO:0016491">
    <property type="term" value="F:oxidoreductase activity"/>
    <property type="evidence" value="ECO:0007669"/>
    <property type="project" value="TreeGrafter"/>
</dbReference>
<dbReference type="InterPro" id="IPR039992">
    <property type="entry name" value="Sep15_SelM"/>
</dbReference>
<feature type="domain" description="Selenoprotein F/M" evidence="8">
    <location>
        <begin position="83"/>
        <end position="157"/>
    </location>
</feature>
<accession>A0A061R1J2</accession>
<dbReference type="Pfam" id="PF08806">
    <property type="entry name" value="Sep15_SelM"/>
    <property type="match status" value="1"/>
</dbReference>
<organism evidence="9">
    <name type="scientific">Tetraselmis sp. GSL018</name>
    <dbReference type="NCBI Taxonomy" id="582737"/>
    <lineage>
        <taxon>Eukaryota</taxon>
        <taxon>Viridiplantae</taxon>
        <taxon>Chlorophyta</taxon>
        <taxon>core chlorophytes</taxon>
        <taxon>Chlorodendrophyceae</taxon>
        <taxon>Chlorodendrales</taxon>
        <taxon>Chlorodendraceae</taxon>
        <taxon>Tetraselmis</taxon>
    </lineage>
</organism>
<evidence type="ECO:0000256" key="7">
    <source>
        <dbReference type="SAM" id="SignalP"/>
    </source>
</evidence>
<keyword evidence="4" id="KW-0256">Endoplasmic reticulum</keyword>
<name>A0A061R1J2_9CHLO</name>
<dbReference type="InterPro" id="IPR036249">
    <property type="entry name" value="Thioredoxin-like_sf"/>
</dbReference>
<evidence type="ECO:0000256" key="3">
    <source>
        <dbReference type="ARBA" id="ARBA00022729"/>
    </source>
</evidence>
<evidence type="ECO:0000256" key="6">
    <source>
        <dbReference type="ARBA" id="ARBA00040775"/>
    </source>
</evidence>
<dbReference type="PANTHER" id="PTHR13077">
    <property type="entry name" value="SELENOPROTEIN F"/>
    <property type="match status" value="1"/>
</dbReference>
<feature type="signal peptide" evidence="7">
    <location>
        <begin position="1"/>
        <end position="25"/>
    </location>
</feature>
<evidence type="ECO:0000256" key="2">
    <source>
        <dbReference type="ARBA" id="ARBA00005742"/>
    </source>
</evidence>
<keyword evidence="3 7" id="KW-0732">Signal</keyword>
<dbReference type="SUPFAM" id="SSF52833">
    <property type="entry name" value="Thioredoxin-like"/>
    <property type="match status" value="1"/>
</dbReference>
<feature type="chain" id="PRO_5001605507" description="Selenoprotein F" evidence="7">
    <location>
        <begin position="26"/>
        <end position="160"/>
    </location>
</feature>
<dbReference type="EMBL" id="GBEZ01022272">
    <property type="protein sequence ID" value="JAC64560.1"/>
    <property type="molecule type" value="Transcribed_RNA"/>
</dbReference>
<protein>
    <recommendedName>
        <fullName evidence="6">Selenoprotein F</fullName>
    </recommendedName>
</protein>
<sequence length="160" mass="17788">MLRSVLSMLCSLSIFLLAQISRTDSKNIPVDPVDCESLGFTRLALCSDCDVLAEYVKEEDIVSDCRKCCAAESQQTGAKYTSATLEICKHRLPAYPHVEGFLKSATAKKLGEKLKVKFRFGAYPKLILNSSSGKAGDSVRVDNWKTEHFEEFLQDKLSNV</sequence>